<dbReference type="EMBL" id="JAUHHV010000008">
    <property type="protein sequence ID" value="KAK1416527.1"/>
    <property type="molecule type" value="Genomic_DNA"/>
</dbReference>
<dbReference type="AlphaFoldDB" id="A0AAD8K5E7"/>
<sequence length="84" mass="9589">MARKELLNEENSSSPTLFELVVGVVCLRPCGYLVGSRQESDFAKALPMLKWGYVFSNYSISVCCELMMLQVTPWIFYKHLCFAV</sequence>
<keyword evidence="2" id="KW-1185">Reference proteome</keyword>
<organism evidence="1 2">
    <name type="scientific">Tagetes erecta</name>
    <name type="common">African marigold</name>
    <dbReference type="NCBI Taxonomy" id="13708"/>
    <lineage>
        <taxon>Eukaryota</taxon>
        <taxon>Viridiplantae</taxon>
        <taxon>Streptophyta</taxon>
        <taxon>Embryophyta</taxon>
        <taxon>Tracheophyta</taxon>
        <taxon>Spermatophyta</taxon>
        <taxon>Magnoliopsida</taxon>
        <taxon>eudicotyledons</taxon>
        <taxon>Gunneridae</taxon>
        <taxon>Pentapetalae</taxon>
        <taxon>asterids</taxon>
        <taxon>campanulids</taxon>
        <taxon>Asterales</taxon>
        <taxon>Asteraceae</taxon>
        <taxon>Asteroideae</taxon>
        <taxon>Heliantheae alliance</taxon>
        <taxon>Tageteae</taxon>
        <taxon>Tagetes</taxon>
    </lineage>
</organism>
<evidence type="ECO:0000313" key="2">
    <source>
        <dbReference type="Proteomes" id="UP001229421"/>
    </source>
</evidence>
<reference evidence="1" key="1">
    <citation type="journal article" date="2023" name="bioRxiv">
        <title>Improved chromosome-level genome assembly for marigold (Tagetes erecta).</title>
        <authorList>
            <person name="Jiang F."/>
            <person name="Yuan L."/>
            <person name="Wang S."/>
            <person name="Wang H."/>
            <person name="Xu D."/>
            <person name="Wang A."/>
            <person name="Fan W."/>
        </authorList>
    </citation>
    <scope>NUCLEOTIDE SEQUENCE</scope>
    <source>
        <strain evidence="1">WSJ</strain>
        <tissue evidence="1">Leaf</tissue>
    </source>
</reference>
<proteinExistence type="predicted"/>
<evidence type="ECO:0000313" key="1">
    <source>
        <dbReference type="EMBL" id="KAK1416527.1"/>
    </source>
</evidence>
<name>A0AAD8K5E7_TARER</name>
<protein>
    <submittedName>
        <fullName evidence="1">Uncharacterized protein</fullName>
    </submittedName>
</protein>
<accession>A0AAD8K5E7</accession>
<gene>
    <name evidence="1" type="ORF">QVD17_32318</name>
</gene>
<dbReference type="Proteomes" id="UP001229421">
    <property type="component" value="Unassembled WGS sequence"/>
</dbReference>
<comment type="caution">
    <text evidence="1">The sequence shown here is derived from an EMBL/GenBank/DDBJ whole genome shotgun (WGS) entry which is preliminary data.</text>
</comment>